<keyword evidence="6" id="KW-0029">Amino-acid transport</keyword>
<evidence type="ECO:0000256" key="1">
    <source>
        <dbReference type="ARBA" id="ARBA00004651"/>
    </source>
</evidence>
<evidence type="ECO:0000256" key="7">
    <source>
        <dbReference type="ARBA" id="ARBA00022989"/>
    </source>
</evidence>
<feature type="transmembrane region" description="Helical" evidence="14">
    <location>
        <begin position="587"/>
        <end position="605"/>
    </location>
</feature>
<feature type="domain" description="Cationic amino acid transporter C-terminal" evidence="15">
    <location>
        <begin position="560"/>
        <end position="610"/>
    </location>
</feature>
<evidence type="ECO:0000313" key="17">
    <source>
        <dbReference type="Proteomes" id="UP000314985"/>
    </source>
</evidence>
<feature type="transmembrane region" description="Helical" evidence="14">
    <location>
        <begin position="299"/>
        <end position="324"/>
    </location>
</feature>
<organism evidence="16 17">
    <name type="scientific">Sus scrofa</name>
    <name type="common">Pig</name>
    <dbReference type="NCBI Taxonomy" id="9823"/>
    <lineage>
        <taxon>Eukaryota</taxon>
        <taxon>Metazoa</taxon>
        <taxon>Chordata</taxon>
        <taxon>Craniata</taxon>
        <taxon>Vertebrata</taxon>
        <taxon>Euteleostomi</taxon>
        <taxon>Mammalia</taxon>
        <taxon>Eutheria</taxon>
        <taxon>Laurasiatheria</taxon>
        <taxon>Artiodactyla</taxon>
        <taxon>Suina</taxon>
        <taxon>Suidae</taxon>
        <taxon>Sus</taxon>
    </lineage>
</organism>
<name>A0A4X1TYJ3_PIG</name>
<dbReference type="InterPro" id="IPR029485">
    <property type="entry name" value="CAT_C"/>
</dbReference>
<evidence type="ECO:0000256" key="5">
    <source>
        <dbReference type="ARBA" id="ARBA00022692"/>
    </source>
</evidence>
<keyword evidence="7 14" id="KW-1133">Transmembrane helix</keyword>
<dbReference type="FunFam" id="1.20.1740.10:FF:000050">
    <property type="entry name" value="MGC157082 protein"/>
    <property type="match status" value="1"/>
</dbReference>
<feature type="transmembrane region" description="Helical" evidence="14">
    <location>
        <begin position="75"/>
        <end position="96"/>
    </location>
</feature>
<evidence type="ECO:0000256" key="6">
    <source>
        <dbReference type="ARBA" id="ARBA00022970"/>
    </source>
</evidence>
<reference evidence="17" key="1">
    <citation type="submission" date="2017-08" db="EMBL/GenBank/DDBJ databases">
        <title>USMARCv1.0.</title>
        <authorList>
            <person name="Hannum G.I."/>
            <person name="Koren S."/>
            <person name="Schroeder S.G."/>
            <person name="Chin S.C."/>
            <person name="Nonneman D.J."/>
            <person name="Becker S.A."/>
            <person name="Rosen B.D."/>
            <person name="Bickhart D.M."/>
            <person name="Putnam N.H."/>
            <person name="Green R.E."/>
            <person name="Tuggle C.K."/>
            <person name="Liu H."/>
            <person name="Rohrer G.A."/>
            <person name="Warr A."/>
            <person name="Hall R."/>
            <person name="Kim K."/>
            <person name="Hume D.A."/>
            <person name="Talbot R."/>
            <person name="Chow W."/>
            <person name="Howe K."/>
            <person name="Schwartz A.S."/>
            <person name="Watson M."/>
            <person name="Archibald A.L."/>
            <person name="Phillippy A.M."/>
            <person name="Smith T.P.L."/>
        </authorList>
    </citation>
    <scope>NUCLEOTIDE SEQUENCE [LARGE SCALE GENOMIC DNA]</scope>
</reference>
<evidence type="ECO:0000256" key="12">
    <source>
        <dbReference type="ARBA" id="ARBA00034450"/>
    </source>
</evidence>
<dbReference type="PANTHER" id="PTHR43243">
    <property type="entry name" value="INNER MEMBRANE TRANSPORTER YGJI-RELATED"/>
    <property type="match status" value="1"/>
</dbReference>
<keyword evidence="8 14" id="KW-0472">Membrane</keyword>
<evidence type="ECO:0000256" key="9">
    <source>
        <dbReference type="ARBA" id="ARBA00023180"/>
    </source>
</evidence>
<dbReference type="Gene3D" id="1.20.1740.10">
    <property type="entry name" value="Amino acid/polyamine transporter I"/>
    <property type="match status" value="2"/>
</dbReference>
<dbReference type="PIRSF" id="PIRSF006060">
    <property type="entry name" value="AA_transporter"/>
    <property type="match status" value="1"/>
</dbReference>
<feature type="transmembrane region" description="Helical" evidence="14">
    <location>
        <begin position="177"/>
        <end position="194"/>
    </location>
</feature>
<evidence type="ECO:0000313" key="16">
    <source>
        <dbReference type="Ensembl" id="ENSSSCP00070020611.1"/>
    </source>
</evidence>
<comment type="catalytic activity">
    <reaction evidence="12">
        <text>L-ornithine(in) = L-ornithine(out)</text>
        <dbReference type="Rhea" id="RHEA:71199"/>
        <dbReference type="ChEBI" id="CHEBI:46911"/>
    </reaction>
</comment>
<keyword evidence="3" id="KW-0813">Transport</keyword>
<comment type="similarity">
    <text evidence="2">Belongs to the amino acid-polyamine-organocation (APC) superfamily. Cationic amino acid transporter (CAT) (TC 2.A.3.3) family.</text>
</comment>
<dbReference type="Ensembl" id="ENSSSCT00070024875.1">
    <property type="protein sequence ID" value="ENSSSCP00070020611.1"/>
    <property type="gene ID" value="ENSSSCG00070012711.1"/>
</dbReference>
<evidence type="ECO:0000256" key="11">
    <source>
        <dbReference type="ARBA" id="ARBA00034423"/>
    </source>
</evidence>
<feature type="transmembrane region" description="Helical" evidence="14">
    <location>
        <begin position="562"/>
        <end position="581"/>
    </location>
</feature>
<feature type="region of interest" description="Disordered" evidence="13">
    <location>
        <begin position="613"/>
        <end position="637"/>
    </location>
</feature>
<keyword evidence="5 14" id="KW-0812">Transmembrane</keyword>
<evidence type="ECO:0000256" key="13">
    <source>
        <dbReference type="SAM" id="MobiDB-lite"/>
    </source>
</evidence>
<dbReference type="AlphaFoldDB" id="A0A4X1TYJ3"/>
<feature type="transmembrane region" description="Helical" evidence="14">
    <location>
        <begin position="203"/>
        <end position="221"/>
    </location>
</feature>
<dbReference type="FunFam" id="1.20.1740.10:FF:000024">
    <property type="entry name" value="High affinity cationic amino acid transporter 1"/>
    <property type="match status" value="1"/>
</dbReference>
<feature type="transmembrane region" description="Helical" evidence="14">
    <location>
        <begin position="48"/>
        <end position="69"/>
    </location>
</feature>
<dbReference type="Pfam" id="PF13906">
    <property type="entry name" value="AA_permease_C"/>
    <property type="match status" value="1"/>
</dbReference>
<dbReference type="GO" id="GO:0005886">
    <property type="term" value="C:plasma membrane"/>
    <property type="evidence" value="ECO:0007669"/>
    <property type="project" value="UniProtKB-SubCell"/>
</dbReference>
<accession>A0A4X1TYJ3</accession>
<dbReference type="InterPro" id="IPR004755">
    <property type="entry name" value="Cat_AA_permease"/>
</dbReference>
<feature type="transmembrane region" description="Helical" evidence="14">
    <location>
        <begin position="395"/>
        <end position="414"/>
    </location>
</feature>
<feature type="transmembrane region" description="Helical" evidence="14">
    <location>
        <begin position="420"/>
        <end position="441"/>
    </location>
</feature>
<feature type="transmembrane region" description="Helical" evidence="14">
    <location>
        <begin position="108"/>
        <end position="134"/>
    </location>
</feature>
<comment type="catalytic activity">
    <reaction evidence="11">
        <text>L-arginine(in) = L-arginine(out)</text>
        <dbReference type="Rhea" id="RHEA:32143"/>
        <dbReference type="ChEBI" id="CHEBI:32682"/>
    </reaction>
</comment>
<feature type="transmembrane region" description="Helical" evidence="14">
    <location>
        <begin position="497"/>
        <end position="518"/>
    </location>
</feature>
<keyword evidence="4" id="KW-1003">Cell membrane</keyword>
<evidence type="ECO:0000256" key="14">
    <source>
        <dbReference type="SAM" id="Phobius"/>
    </source>
</evidence>
<evidence type="ECO:0000256" key="3">
    <source>
        <dbReference type="ARBA" id="ARBA00022448"/>
    </source>
</evidence>
<evidence type="ECO:0000256" key="4">
    <source>
        <dbReference type="ARBA" id="ARBA00022475"/>
    </source>
</evidence>
<dbReference type="Pfam" id="PF13520">
    <property type="entry name" value="AA_permease_2"/>
    <property type="match status" value="1"/>
</dbReference>
<feature type="transmembrane region" description="Helical" evidence="14">
    <location>
        <begin position="344"/>
        <end position="365"/>
    </location>
</feature>
<protein>
    <recommendedName>
        <fullName evidence="15">Cationic amino acid transporter C-terminal domain-containing protein</fullName>
    </recommendedName>
</protein>
<dbReference type="InterPro" id="IPR002293">
    <property type="entry name" value="AA/rel_permease1"/>
</dbReference>
<feature type="transmembrane region" description="Helical" evidence="14">
    <location>
        <begin position="256"/>
        <end position="278"/>
    </location>
</feature>
<evidence type="ECO:0000259" key="15">
    <source>
        <dbReference type="Pfam" id="PF13906"/>
    </source>
</evidence>
<evidence type="ECO:0000256" key="2">
    <source>
        <dbReference type="ARBA" id="ARBA00008572"/>
    </source>
</evidence>
<keyword evidence="9" id="KW-0325">Glycoprotein</keyword>
<evidence type="ECO:0000256" key="8">
    <source>
        <dbReference type="ARBA" id="ARBA00023136"/>
    </source>
</evidence>
<proteinExistence type="inferred from homology"/>
<comment type="catalytic activity">
    <reaction evidence="10">
        <text>L-lysine(in) = L-lysine(out)</text>
        <dbReference type="Rhea" id="RHEA:70935"/>
        <dbReference type="ChEBI" id="CHEBI:32551"/>
    </reaction>
</comment>
<feature type="compositionally biased region" description="Polar residues" evidence="13">
    <location>
        <begin position="617"/>
        <end position="637"/>
    </location>
</feature>
<sequence>MVPTSSTPSRMLHQYVCQFGQKLVRRRSLEPRDGSEGRMARCLNTLDLVSLGVGSTLGAGVYILAGAVAKDIAGPSIVLCFLVAALSSVLSGLCYAEFGARVPCSGSAYLYSYVTVGQLCAFITGWNLILSYIIGTASVARAWSSAFDSLIGNHISQVFKETFSPHVPHFLAKYPDFFALGLVLLLTGVLVLGARESALVTKVFTAINLLVLSFIILSGFIKGDLHNWQLTEQDYKLATAGSNDTSSLGPLGSGGFVPFGFGGIFHGAATCFFGFIGFDVIATTGEEARNPQRSIPLGIVISLFICFLAYFGVSATLTLMVPYYQIHPNSPLPQAFLQVGWDPARYVVAVGTLCALTSSLLGAMFPMPRVIYAMAEDGLLFRGLARIHARTRTPIMATLASGTLAGVMALLFELTDLVDLMSIGTLLAYSLVSFSVLVLRYQPDQNFSKKKTKEETEMDPVVEESPLESALEAGTSRSLKSLLDPISTTPTLKSGQIVYGCAFLLVLLLTILSLLLALWPSQVFSGDPGFTAGAVLLLLLIAGITVIIWRQPQNPSPLHFRVPALPVLPVLSIFVNVYLMMQMSSVTWAQFGVWMVIGFAIYFGYGIRHSLEENSDQEPPTSTSQALDKNPRSAKSA</sequence>
<comment type="subcellular location">
    <subcellularLocation>
        <location evidence="1">Cell membrane</location>
        <topology evidence="1">Multi-pass membrane protein</topology>
    </subcellularLocation>
</comment>
<evidence type="ECO:0000256" key="10">
    <source>
        <dbReference type="ARBA" id="ARBA00034422"/>
    </source>
</evidence>
<reference evidence="16" key="2">
    <citation type="submission" date="2025-08" db="UniProtKB">
        <authorList>
            <consortium name="Ensembl"/>
        </authorList>
    </citation>
    <scope>IDENTIFICATION</scope>
</reference>
<dbReference type="NCBIfam" id="TIGR00906">
    <property type="entry name" value="2A0303"/>
    <property type="match status" value="1"/>
</dbReference>
<dbReference type="Proteomes" id="UP000314985">
    <property type="component" value="Unassembled WGS sequence"/>
</dbReference>
<dbReference type="GO" id="GO:0061459">
    <property type="term" value="F:L-arginine transmembrane transporter activity"/>
    <property type="evidence" value="ECO:0007669"/>
    <property type="project" value="UniProtKB-ARBA"/>
</dbReference>
<dbReference type="PANTHER" id="PTHR43243:SF10">
    <property type="entry name" value="MGC138914 PROTEIN"/>
    <property type="match status" value="1"/>
</dbReference>
<feature type="transmembrane region" description="Helical" evidence="14">
    <location>
        <begin position="530"/>
        <end position="550"/>
    </location>
</feature>